<dbReference type="EMBL" id="JBAMIC010004070">
    <property type="protein sequence ID" value="KAK7087990.1"/>
    <property type="molecule type" value="Genomic_DNA"/>
</dbReference>
<evidence type="ECO:0000313" key="1">
    <source>
        <dbReference type="EMBL" id="KAK7087990.1"/>
    </source>
</evidence>
<sequence length="97" mass="10849">MPGGKCFFNPRWLEEKEYKDWIQRDCDKYKAFRKCCKARVDISVMGESALVLLLLLLSLDCRLHQSEDSADFGESCEDDLQLVSSELPGGSVIASGG</sequence>
<accession>A0AAN9AJA6</accession>
<name>A0AAN9AJA6_9CAEN</name>
<comment type="caution">
    <text evidence="1">The sequence shown here is derived from an EMBL/GenBank/DDBJ whole genome shotgun (WGS) entry which is preliminary data.</text>
</comment>
<evidence type="ECO:0000313" key="2">
    <source>
        <dbReference type="Proteomes" id="UP001374579"/>
    </source>
</evidence>
<reference evidence="1 2" key="1">
    <citation type="submission" date="2024-02" db="EMBL/GenBank/DDBJ databases">
        <title>Chromosome-scale genome assembly of the rough periwinkle Littorina saxatilis.</title>
        <authorList>
            <person name="De Jode A."/>
            <person name="Faria R."/>
            <person name="Formenti G."/>
            <person name="Sims Y."/>
            <person name="Smith T.P."/>
            <person name="Tracey A."/>
            <person name="Wood J.M.D."/>
            <person name="Zagrodzka Z.B."/>
            <person name="Johannesson K."/>
            <person name="Butlin R.K."/>
            <person name="Leder E.H."/>
        </authorList>
    </citation>
    <scope>NUCLEOTIDE SEQUENCE [LARGE SCALE GENOMIC DNA]</scope>
    <source>
        <strain evidence="1">Snail1</strain>
        <tissue evidence="1">Muscle</tissue>
    </source>
</reference>
<keyword evidence="2" id="KW-1185">Reference proteome</keyword>
<organism evidence="1 2">
    <name type="scientific">Littorina saxatilis</name>
    <dbReference type="NCBI Taxonomy" id="31220"/>
    <lineage>
        <taxon>Eukaryota</taxon>
        <taxon>Metazoa</taxon>
        <taxon>Spiralia</taxon>
        <taxon>Lophotrochozoa</taxon>
        <taxon>Mollusca</taxon>
        <taxon>Gastropoda</taxon>
        <taxon>Caenogastropoda</taxon>
        <taxon>Littorinimorpha</taxon>
        <taxon>Littorinoidea</taxon>
        <taxon>Littorinidae</taxon>
        <taxon>Littorina</taxon>
    </lineage>
</organism>
<proteinExistence type="predicted"/>
<dbReference type="AlphaFoldDB" id="A0AAN9AJA6"/>
<dbReference type="Proteomes" id="UP001374579">
    <property type="component" value="Unassembled WGS sequence"/>
</dbReference>
<gene>
    <name evidence="1" type="ORF">V1264_021973</name>
</gene>
<protein>
    <submittedName>
        <fullName evidence="1">Uncharacterized protein</fullName>
    </submittedName>
</protein>